<accession>A0A2W7PW36</accession>
<dbReference type="PANTHER" id="PTHR35008">
    <property type="entry name" value="BLL4482 PROTEIN-RELATED"/>
    <property type="match status" value="1"/>
</dbReference>
<dbReference type="Proteomes" id="UP000249364">
    <property type="component" value="Unassembled WGS sequence"/>
</dbReference>
<keyword evidence="6" id="KW-0249">Electron transport</keyword>
<keyword evidence="9" id="KW-0732">Signal</keyword>
<evidence type="ECO:0000313" key="11">
    <source>
        <dbReference type="EMBL" id="PZX38020.1"/>
    </source>
</evidence>
<dbReference type="EMBL" id="QKZQ01000019">
    <property type="protein sequence ID" value="PZX38020.1"/>
    <property type="molecule type" value="Genomic_DNA"/>
</dbReference>
<evidence type="ECO:0000313" key="12">
    <source>
        <dbReference type="Proteomes" id="UP000249364"/>
    </source>
</evidence>
<keyword evidence="7 8" id="KW-0408">Iron</keyword>
<dbReference type="Pfam" id="PF13442">
    <property type="entry name" value="Cytochrome_CBB3"/>
    <property type="match status" value="1"/>
</dbReference>
<dbReference type="InterPro" id="IPR008168">
    <property type="entry name" value="Cyt_C_IC"/>
</dbReference>
<evidence type="ECO:0000256" key="3">
    <source>
        <dbReference type="ARBA" id="ARBA00022617"/>
    </source>
</evidence>
<feature type="chain" id="PRO_5015889343" evidence="9">
    <location>
        <begin position="22"/>
        <end position="145"/>
    </location>
</feature>
<dbReference type="PROSITE" id="PS51007">
    <property type="entry name" value="CYTC"/>
    <property type="match status" value="1"/>
</dbReference>
<keyword evidence="5 8" id="KW-0479">Metal-binding</keyword>
<protein>
    <submittedName>
        <fullName evidence="11">Mono/diheme cytochrome c family protein</fullName>
    </submittedName>
</protein>
<dbReference type="PANTHER" id="PTHR35008:SF4">
    <property type="entry name" value="BLL4482 PROTEIN"/>
    <property type="match status" value="1"/>
</dbReference>
<dbReference type="InterPro" id="IPR036909">
    <property type="entry name" value="Cyt_c-like_dom_sf"/>
</dbReference>
<keyword evidence="12" id="KW-1185">Reference proteome</keyword>
<dbReference type="GO" id="GO:0009055">
    <property type="term" value="F:electron transfer activity"/>
    <property type="evidence" value="ECO:0007669"/>
    <property type="project" value="InterPro"/>
</dbReference>
<evidence type="ECO:0000256" key="7">
    <source>
        <dbReference type="ARBA" id="ARBA00023004"/>
    </source>
</evidence>
<dbReference type="GO" id="GO:0020037">
    <property type="term" value="F:heme binding"/>
    <property type="evidence" value="ECO:0007669"/>
    <property type="project" value="InterPro"/>
</dbReference>
<feature type="domain" description="Cytochrome c" evidence="10">
    <location>
        <begin position="44"/>
        <end position="123"/>
    </location>
</feature>
<comment type="caution">
    <text evidence="11">The sequence shown here is derived from an EMBL/GenBank/DDBJ whole genome shotgun (WGS) entry which is preliminary data.</text>
</comment>
<dbReference type="RefSeq" id="WP_170124797.1">
    <property type="nucleotide sequence ID" value="NZ_MEHT01000047.1"/>
</dbReference>
<evidence type="ECO:0000256" key="9">
    <source>
        <dbReference type="SAM" id="SignalP"/>
    </source>
</evidence>
<keyword evidence="2" id="KW-0813">Transport</keyword>
<dbReference type="STRING" id="121821.GCA_001870675_03342"/>
<dbReference type="Gene3D" id="1.10.760.10">
    <property type="entry name" value="Cytochrome c-like domain"/>
    <property type="match status" value="1"/>
</dbReference>
<dbReference type="PRINTS" id="PR00605">
    <property type="entry name" value="CYTCHROMECIC"/>
</dbReference>
<sequence length="145" mass="15431">MTRQPLCALIALSLLGTGAAAQEAAAPAALDTLLSRFSDDPDRFTHTDGAALYRTTCQACHMEDGHGAEGAGAHPPLADNPKMRSKHFLAGVILTGYHAMPRFGHLMSDEQVAAVTNYVRSNFGHDYPDTISAAEVASLRPPEDE</sequence>
<proteinExistence type="predicted"/>
<comment type="cofactor">
    <cofactor evidence="1">
        <name>heme c</name>
        <dbReference type="ChEBI" id="CHEBI:61717"/>
    </cofactor>
</comment>
<evidence type="ECO:0000256" key="6">
    <source>
        <dbReference type="ARBA" id="ARBA00022982"/>
    </source>
</evidence>
<dbReference type="SUPFAM" id="SSF46626">
    <property type="entry name" value="Cytochrome c"/>
    <property type="match status" value="1"/>
</dbReference>
<evidence type="ECO:0000256" key="1">
    <source>
        <dbReference type="ARBA" id="ARBA00001926"/>
    </source>
</evidence>
<feature type="signal peptide" evidence="9">
    <location>
        <begin position="1"/>
        <end position="21"/>
    </location>
</feature>
<organism evidence="11 12">
    <name type="scientific">Roseinatronobacter thiooxidans</name>
    <dbReference type="NCBI Taxonomy" id="121821"/>
    <lineage>
        <taxon>Bacteria</taxon>
        <taxon>Pseudomonadati</taxon>
        <taxon>Pseudomonadota</taxon>
        <taxon>Alphaproteobacteria</taxon>
        <taxon>Rhodobacterales</taxon>
        <taxon>Paracoccaceae</taxon>
        <taxon>Roseinatronobacter</taxon>
    </lineage>
</organism>
<dbReference type="InterPro" id="IPR009056">
    <property type="entry name" value="Cyt_c-like_dom"/>
</dbReference>
<keyword evidence="3 8" id="KW-0349">Heme</keyword>
<evidence type="ECO:0000256" key="2">
    <source>
        <dbReference type="ARBA" id="ARBA00022448"/>
    </source>
</evidence>
<gene>
    <name evidence="11" type="ORF">LY56_03150</name>
</gene>
<reference evidence="11 12" key="1">
    <citation type="submission" date="2018-06" db="EMBL/GenBank/DDBJ databases">
        <title>Genomic Encyclopedia of Archaeal and Bacterial Type Strains, Phase II (KMG-II): from individual species to whole genera.</title>
        <authorList>
            <person name="Goeker M."/>
        </authorList>
    </citation>
    <scope>NUCLEOTIDE SEQUENCE [LARGE SCALE GENOMIC DNA]</scope>
    <source>
        <strain evidence="11 12">DSM 13087</strain>
    </source>
</reference>
<evidence type="ECO:0000256" key="8">
    <source>
        <dbReference type="PROSITE-ProRule" id="PRU00433"/>
    </source>
</evidence>
<evidence type="ECO:0000259" key="10">
    <source>
        <dbReference type="PROSITE" id="PS51007"/>
    </source>
</evidence>
<name>A0A2W7PW36_9RHOB</name>
<dbReference type="InterPro" id="IPR051459">
    <property type="entry name" value="Cytochrome_c-type_DH"/>
</dbReference>
<keyword evidence="4" id="KW-0679">Respiratory chain</keyword>
<evidence type="ECO:0000256" key="4">
    <source>
        <dbReference type="ARBA" id="ARBA00022660"/>
    </source>
</evidence>
<dbReference type="AlphaFoldDB" id="A0A2W7PW36"/>
<dbReference type="GO" id="GO:0005506">
    <property type="term" value="F:iron ion binding"/>
    <property type="evidence" value="ECO:0007669"/>
    <property type="project" value="InterPro"/>
</dbReference>
<evidence type="ECO:0000256" key="5">
    <source>
        <dbReference type="ARBA" id="ARBA00022723"/>
    </source>
</evidence>